<keyword evidence="1" id="KW-1133">Transmembrane helix</keyword>
<evidence type="ECO:0000313" key="3">
    <source>
        <dbReference type="Proteomes" id="UP001187192"/>
    </source>
</evidence>
<proteinExistence type="predicted"/>
<gene>
    <name evidence="2" type="ORF">TIFTF001_008151</name>
</gene>
<dbReference type="AlphaFoldDB" id="A0AA87ZMI1"/>
<protein>
    <submittedName>
        <fullName evidence="2">Uncharacterized protein</fullName>
    </submittedName>
</protein>
<comment type="caution">
    <text evidence="2">The sequence shown here is derived from an EMBL/GenBank/DDBJ whole genome shotgun (WGS) entry which is preliminary data.</text>
</comment>
<dbReference type="Gramene" id="FCD_00011429-RA">
    <property type="protein sequence ID" value="FCD_00011429-RA:cds"/>
    <property type="gene ID" value="FCD_00011429"/>
</dbReference>
<reference evidence="2" key="1">
    <citation type="submission" date="2023-07" db="EMBL/GenBank/DDBJ databases">
        <title>draft genome sequence of fig (Ficus carica).</title>
        <authorList>
            <person name="Takahashi T."/>
            <person name="Nishimura K."/>
        </authorList>
    </citation>
    <scope>NUCLEOTIDE SEQUENCE</scope>
</reference>
<keyword evidence="1" id="KW-0472">Membrane</keyword>
<organism evidence="2 3">
    <name type="scientific">Ficus carica</name>
    <name type="common">Common fig</name>
    <dbReference type="NCBI Taxonomy" id="3494"/>
    <lineage>
        <taxon>Eukaryota</taxon>
        <taxon>Viridiplantae</taxon>
        <taxon>Streptophyta</taxon>
        <taxon>Embryophyta</taxon>
        <taxon>Tracheophyta</taxon>
        <taxon>Spermatophyta</taxon>
        <taxon>Magnoliopsida</taxon>
        <taxon>eudicotyledons</taxon>
        <taxon>Gunneridae</taxon>
        <taxon>Pentapetalae</taxon>
        <taxon>rosids</taxon>
        <taxon>fabids</taxon>
        <taxon>Rosales</taxon>
        <taxon>Moraceae</taxon>
        <taxon>Ficeae</taxon>
        <taxon>Ficus</taxon>
    </lineage>
</organism>
<name>A0AA87ZMI1_FICCA</name>
<feature type="transmembrane region" description="Helical" evidence="1">
    <location>
        <begin position="65"/>
        <end position="83"/>
    </location>
</feature>
<keyword evidence="3" id="KW-1185">Reference proteome</keyword>
<dbReference type="Gramene" id="FCD_00036927-RA">
    <property type="protein sequence ID" value="FCD_00036927-RA:cds"/>
    <property type="gene ID" value="FCD_00036927"/>
</dbReference>
<dbReference type="EMBL" id="BTGU01000008">
    <property type="protein sequence ID" value="GMN38913.1"/>
    <property type="molecule type" value="Genomic_DNA"/>
</dbReference>
<evidence type="ECO:0000313" key="2">
    <source>
        <dbReference type="EMBL" id="GMN38913.1"/>
    </source>
</evidence>
<dbReference type="Proteomes" id="UP001187192">
    <property type="component" value="Unassembled WGS sequence"/>
</dbReference>
<sequence length="133" mass="15078">MKGQFFASQPLDKYGNIPYKESQVLEKLILWISVATVLVLSQLPYQKIDGNPVPTIIFKNRPSSFHAFILSLNFSFFGSFMTGPLRRRYPRLARCCLLLAVVSMTVGVAILAWLMVPLFFELGERLCVSKLAF</sequence>
<feature type="transmembrane region" description="Helical" evidence="1">
    <location>
        <begin position="28"/>
        <end position="45"/>
    </location>
</feature>
<evidence type="ECO:0000256" key="1">
    <source>
        <dbReference type="SAM" id="Phobius"/>
    </source>
</evidence>
<accession>A0AA87ZMI1</accession>
<feature type="transmembrane region" description="Helical" evidence="1">
    <location>
        <begin position="95"/>
        <end position="116"/>
    </location>
</feature>
<keyword evidence="1" id="KW-0812">Transmembrane</keyword>